<evidence type="ECO:0000256" key="5">
    <source>
        <dbReference type="ARBA" id="ARBA00022737"/>
    </source>
</evidence>
<dbReference type="OMA" id="HLHAHFF"/>
<evidence type="ECO:0000256" key="11">
    <source>
        <dbReference type="ARBA" id="ARBA00023173"/>
    </source>
</evidence>
<dbReference type="eggNOG" id="KOG0474">
    <property type="taxonomic scope" value="Eukaryota"/>
</dbReference>
<keyword evidence="10 14" id="KW-0472">Membrane</keyword>
<keyword evidence="17" id="KW-1185">Reference proteome</keyword>
<feature type="transmembrane region" description="Helical" evidence="14">
    <location>
        <begin position="426"/>
        <end position="447"/>
    </location>
</feature>
<feature type="transmembrane region" description="Helical" evidence="14">
    <location>
        <begin position="301"/>
        <end position="321"/>
    </location>
</feature>
<feature type="transmembrane region" description="Helical" evidence="14">
    <location>
        <begin position="60"/>
        <end position="81"/>
    </location>
</feature>
<comment type="similarity">
    <text evidence="2 14">Belongs to the chloride channel (TC 2.A.49) family.</text>
</comment>
<dbReference type="SMART" id="SM00116">
    <property type="entry name" value="CBS"/>
    <property type="match status" value="2"/>
</dbReference>
<dbReference type="Gramene" id="EFJ17684">
    <property type="protein sequence ID" value="EFJ17684"/>
    <property type="gene ID" value="SELMODRAFT_420553"/>
</dbReference>
<proteinExistence type="inferred from homology"/>
<evidence type="ECO:0000256" key="2">
    <source>
        <dbReference type="ARBA" id="ARBA00009476"/>
    </source>
</evidence>
<dbReference type="InterPro" id="IPR051280">
    <property type="entry name" value="Cl-channel/antiporter"/>
</dbReference>
<evidence type="ECO:0000256" key="12">
    <source>
        <dbReference type="ARBA" id="ARBA00023214"/>
    </source>
</evidence>
<dbReference type="PANTHER" id="PTHR11689">
    <property type="entry name" value="CHLORIDE CHANNEL PROTEIN CLC FAMILY MEMBER"/>
    <property type="match status" value="1"/>
</dbReference>
<protein>
    <recommendedName>
        <fullName evidence="14">Chloride channel protein</fullName>
    </recommendedName>
</protein>
<evidence type="ECO:0000313" key="17">
    <source>
        <dbReference type="Proteomes" id="UP000001514"/>
    </source>
</evidence>
<dbReference type="InParanoid" id="D8SCD2"/>
<feature type="transmembrane region" description="Helical" evidence="14">
    <location>
        <begin position="487"/>
        <end position="509"/>
    </location>
</feature>
<evidence type="ECO:0000256" key="6">
    <source>
        <dbReference type="ARBA" id="ARBA00022882"/>
    </source>
</evidence>
<feature type="domain" description="CBS" evidence="15">
    <location>
        <begin position="662"/>
        <end position="726"/>
    </location>
</feature>
<feature type="transmembrane region" description="Helical" evidence="14">
    <location>
        <begin position="341"/>
        <end position="365"/>
    </location>
</feature>
<feature type="transmembrane region" description="Helical" evidence="14">
    <location>
        <begin position="101"/>
        <end position="127"/>
    </location>
</feature>
<dbReference type="InterPro" id="IPR014743">
    <property type="entry name" value="Cl-channel_core"/>
</dbReference>
<dbReference type="KEGG" id="smo:SELMODRAFT_420553"/>
<dbReference type="InterPro" id="IPR000644">
    <property type="entry name" value="CBS_dom"/>
</dbReference>
<organism evidence="17">
    <name type="scientific">Selaginella moellendorffii</name>
    <name type="common">Spikemoss</name>
    <dbReference type="NCBI Taxonomy" id="88036"/>
    <lineage>
        <taxon>Eukaryota</taxon>
        <taxon>Viridiplantae</taxon>
        <taxon>Streptophyta</taxon>
        <taxon>Embryophyta</taxon>
        <taxon>Tracheophyta</taxon>
        <taxon>Lycopodiopsida</taxon>
        <taxon>Selaginellales</taxon>
        <taxon>Selaginellaceae</taxon>
        <taxon>Selaginella</taxon>
    </lineage>
</organism>
<dbReference type="InterPro" id="IPR046342">
    <property type="entry name" value="CBS_dom_sf"/>
</dbReference>
<dbReference type="Pfam" id="PF00571">
    <property type="entry name" value="CBS"/>
    <property type="match status" value="1"/>
</dbReference>
<keyword evidence="6" id="KW-0407">Ion channel</keyword>
<dbReference type="Gene3D" id="3.10.580.10">
    <property type="entry name" value="CBS-domain"/>
    <property type="match status" value="1"/>
</dbReference>
<dbReference type="GO" id="GO:0022857">
    <property type="term" value="F:transmembrane transporter activity"/>
    <property type="evidence" value="ECO:0000318"/>
    <property type="project" value="GO_Central"/>
</dbReference>
<evidence type="ECO:0000256" key="13">
    <source>
        <dbReference type="PROSITE-ProRule" id="PRU00703"/>
    </source>
</evidence>
<keyword evidence="7 14" id="KW-1133">Transmembrane helix</keyword>
<feature type="transmembrane region" description="Helical" evidence="14">
    <location>
        <begin position="247"/>
        <end position="267"/>
    </location>
</feature>
<dbReference type="PRINTS" id="PR00762">
    <property type="entry name" value="CLCHANNEL"/>
</dbReference>
<evidence type="ECO:0000256" key="14">
    <source>
        <dbReference type="RuleBase" id="RU361221"/>
    </source>
</evidence>
<sequence length="737" mass="80695">MEDGARIDLAEPLLDGNKPGDLPPGALDSLNYEIVENDLYRQDWRLTSRFGILHYTICKWILVFLVGFWTGVVSLLINVAVENIAGTRFLATVDLMASNRIAMAFAVYAGSNIVLVLLSALLCIYVAPEAAGSGVPEVEAYLNGVDCSSALRFNTFFVKVVGIVGALSSGLMCGKAGPLVHMAACIAFFFGQPGFTHRLLGFTKLDLLDNDKNRQDLVACGAAAGLAAAFRAPIGGVLFALEEAASWWRSALLWRTFFTTAVVSYVLRIGIHWCRHGHCGSYGKGGLILFDVGDAGVNYGLLELVPVAILGVIGGTLGSLYNHLHAHFFLFNTKWQSRKGVFAKLFHAALVAFITSICSFGLPWLAPCRQCPPNNEECPTHGRVGNYKAFNCPPGHYNDLAGLIFNTTEDAIRNLFSLGTPFEYNYITLLIFTASSYMLALMTYGILVPSGLFVPAILCGATYGRLAGMVMVSIFGHDRLDESMYAIIGAASFLGGSMRMTVSLCVVILELTNNLSMLPLVMFVLLISKVVGDCFNYGIFKLHIDIKGFDFLKEAPPPFMSQLTARDAILTPPVTLYREEKIGRILDVLSGCSYNAFPVLDREPDGKDRFFGMVLRAHIHVLLEMRSANSPKKIAVKTVRKHPAAQRSLSGNCLEVESLLDLTPVVNQSPYTVLETLSLAKTYSLFRQLALRHLCVLSKNKEGSPVVGVLTRHDFMQSSLWKKHPQLGRLSSFRILE</sequence>
<keyword evidence="12 14" id="KW-0868">Chloride</keyword>
<dbReference type="Pfam" id="PF00654">
    <property type="entry name" value="Voltage_CLC"/>
    <property type="match status" value="1"/>
</dbReference>
<comment type="subcellular location">
    <subcellularLocation>
        <location evidence="1 14">Membrane</location>
        <topology evidence="1 14">Multi-pass membrane protein</topology>
    </subcellularLocation>
</comment>
<evidence type="ECO:0000256" key="7">
    <source>
        <dbReference type="ARBA" id="ARBA00022989"/>
    </source>
</evidence>
<keyword evidence="6" id="KW-0851">Voltage-gated channel</keyword>
<evidence type="ECO:0000256" key="1">
    <source>
        <dbReference type="ARBA" id="ARBA00004141"/>
    </source>
</evidence>
<evidence type="ECO:0000256" key="3">
    <source>
        <dbReference type="ARBA" id="ARBA00022448"/>
    </source>
</evidence>
<evidence type="ECO:0000256" key="9">
    <source>
        <dbReference type="ARBA" id="ARBA00023122"/>
    </source>
</evidence>
<evidence type="ECO:0000256" key="10">
    <source>
        <dbReference type="ARBA" id="ARBA00023136"/>
    </source>
</evidence>
<dbReference type="OrthoDB" id="428525at2759"/>
<dbReference type="EMBL" id="GL377612">
    <property type="protein sequence ID" value="EFJ17684.1"/>
    <property type="molecule type" value="Genomic_DNA"/>
</dbReference>
<dbReference type="Gene3D" id="1.10.3080.10">
    <property type="entry name" value="Clc chloride channel"/>
    <property type="match status" value="1"/>
</dbReference>
<dbReference type="SUPFAM" id="SSF54631">
    <property type="entry name" value="CBS-domain pair"/>
    <property type="match status" value="1"/>
</dbReference>
<dbReference type="HOGENOM" id="CLU_003181_4_0_1"/>
<evidence type="ECO:0000259" key="15">
    <source>
        <dbReference type="PROSITE" id="PS51371"/>
    </source>
</evidence>
<feature type="transmembrane region" description="Helical" evidence="14">
    <location>
        <begin position="453"/>
        <end position="475"/>
    </location>
</feature>
<evidence type="ECO:0000256" key="8">
    <source>
        <dbReference type="ARBA" id="ARBA00023065"/>
    </source>
</evidence>
<dbReference type="PRINTS" id="PR01120">
    <property type="entry name" value="CLCHANNELPLT"/>
</dbReference>
<keyword evidence="5" id="KW-0677">Repeat</keyword>
<dbReference type="PROSITE" id="PS51371">
    <property type="entry name" value="CBS"/>
    <property type="match status" value="1"/>
</dbReference>
<keyword evidence="3 14" id="KW-0813">Transport</keyword>
<dbReference type="Proteomes" id="UP000001514">
    <property type="component" value="Unassembled WGS sequence"/>
</dbReference>
<dbReference type="GO" id="GO:0034707">
    <property type="term" value="C:chloride channel complex"/>
    <property type="evidence" value="ECO:0007669"/>
    <property type="project" value="UniProtKB-KW"/>
</dbReference>
<name>D8SCD2_SELML</name>
<feature type="transmembrane region" description="Helical" evidence="14">
    <location>
        <begin position="515"/>
        <end position="539"/>
    </location>
</feature>
<dbReference type="PANTHER" id="PTHR11689:SF144">
    <property type="entry name" value="CHLORIDE CHANNEL PROTEIN"/>
    <property type="match status" value="1"/>
</dbReference>
<keyword evidence="8 14" id="KW-0406">Ion transport</keyword>
<dbReference type="GO" id="GO:0005247">
    <property type="term" value="F:voltage-gated chloride channel activity"/>
    <property type="evidence" value="ECO:0007669"/>
    <property type="project" value="InterPro"/>
</dbReference>
<accession>D8SCD2</accession>
<dbReference type="STRING" id="88036.D8SCD2"/>
<gene>
    <name evidence="16" type="ORF">SELMODRAFT_420553</name>
</gene>
<dbReference type="InterPro" id="IPR001807">
    <property type="entry name" value="ClC"/>
</dbReference>
<dbReference type="CDD" id="cd04591">
    <property type="entry name" value="CBS_pair_voltage-gated_CLC_euk_bac"/>
    <property type="match status" value="1"/>
</dbReference>
<reference evidence="16 17" key="1">
    <citation type="journal article" date="2011" name="Science">
        <title>The Selaginella genome identifies genetic changes associated with the evolution of vascular plants.</title>
        <authorList>
            <person name="Banks J.A."/>
            <person name="Nishiyama T."/>
            <person name="Hasebe M."/>
            <person name="Bowman J.L."/>
            <person name="Gribskov M."/>
            <person name="dePamphilis C."/>
            <person name="Albert V.A."/>
            <person name="Aono N."/>
            <person name="Aoyama T."/>
            <person name="Ambrose B.A."/>
            <person name="Ashton N.W."/>
            <person name="Axtell M.J."/>
            <person name="Barker E."/>
            <person name="Barker M.S."/>
            <person name="Bennetzen J.L."/>
            <person name="Bonawitz N.D."/>
            <person name="Chapple C."/>
            <person name="Cheng C."/>
            <person name="Correa L.G."/>
            <person name="Dacre M."/>
            <person name="DeBarry J."/>
            <person name="Dreyer I."/>
            <person name="Elias M."/>
            <person name="Engstrom E.M."/>
            <person name="Estelle M."/>
            <person name="Feng L."/>
            <person name="Finet C."/>
            <person name="Floyd S.K."/>
            <person name="Frommer W.B."/>
            <person name="Fujita T."/>
            <person name="Gramzow L."/>
            <person name="Gutensohn M."/>
            <person name="Harholt J."/>
            <person name="Hattori M."/>
            <person name="Heyl A."/>
            <person name="Hirai T."/>
            <person name="Hiwatashi Y."/>
            <person name="Ishikawa M."/>
            <person name="Iwata M."/>
            <person name="Karol K.G."/>
            <person name="Koehler B."/>
            <person name="Kolukisaoglu U."/>
            <person name="Kubo M."/>
            <person name="Kurata T."/>
            <person name="Lalonde S."/>
            <person name="Li K."/>
            <person name="Li Y."/>
            <person name="Litt A."/>
            <person name="Lyons E."/>
            <person name="Manning G."/>
            <person name="Maruyama T."/>
            <person name="Michael T.P."/>
            <person name="Mikami K."/>
            <person name="Miyazaki S."/>
            <person name="Morinaga S."/>
            <person name="Murata T."/>
            <person name="Mueller-Roeber B."/>
            <person name="Nelson D.R."/>
            <person name="Obara M."/>
            <person name="Oguri Y."/>
            <person name="Olmstead R.G."/>
            <person name="Onodera N."/>
            <person name="Petersen B.L."/>
            <person name="Pils B."/>
            <person name="Prigge M."/>
            <person name="Rensing S.A."/>
            <person name="Riano-Pachon D.M."/>
            <person name="Roberts A.W."/>
            <person name="Sato Y."/>
            <person name="Scheller H.V."/>
            <person name="Schulz B."/>
            <person name="Schulz C."/>
            <person name="Shakirov E.V."/>
            <person name="Shibagaki N."/>
            <person name="Shinohara N."/>
            <person name="Shippen D.E."/>
            <person name="Soerensen I."/>
            <person name="Sotooka R."/>
            <person name="Sugimoto N."/>
            <person name="Sugita M."/>
            <person name="Sumikawa N."/>
            <person name="Tanurdzic M."/>
            <person name="Theissen G."/>
            <person name="Ulvskov P."/>
            <person name="Wakazuki S."/>
            <person name="Weng J.K."/>
            <person name="Willats W.W."/>
            <person name="Wipf D."/>
            <person name="Wolf P.G."/>
            <person name="Yang L."/>
            <person name="Zimmer A.D."/>
            <person name="Zhu Q."/>
            <person name="Mitros T."/>
            <person name="Hellsten U."/>
            <person name="Loque D."/>
            <person name="Otillar R."/>
            <person name="Salamov A."/>
            <person name="Schmutz J."/>
            <person name="Shapiro H."/>
            <person name="Lindquist E."/>
            <person name="Lucas S."/>
            <person name="Rokhsar D."/>
            <person name="Grigoriev I.V."/>
        </authorList>
    </citation>
    <scope>NUCLEOTIDE SEQUENCE [LARGE SCALE GENOMIC DNA]</scope>
</reference>
<keyword evidence="9 13" id="KW-0129">CBS domain</keyword>
<evidence type="ECO:0000313" key="16">
    <source>
        <dbReference type="EMBL" id="EFJ17684.1"/>
    </source>
</evidence>
<feature type="transmembrane region" description="Helical" evidence="14">
    <location>
        <begin position="217"/>
        <end position="241"/>
    </location>
</feature>
<keyword evidence="11" id="KW-0869">Chloride channel</keyword>
<keyword evidence="4 14" id="KW-0812">Transmembrane</keyword>
<dbReference type="AlphaFoldDB" id="D8SCD2"/>
<feature type="transmembrane region" description="Helical" evidence="14">
    <location>
        <begin position="179"/>
        <end position="196"/>
    </location>
</feature>
<dbReference type="SUPFAM" id="SSF81340">
    <property type="entry name" value="Clc chloride channel"/>
    <property type="match status" value="1"/>
</dbReference>
<dbReference type="InterPro" id="IPR002251">
    <property type="entry name" value="Cl_channel_pln"/>
</dbReference>
<evidence type="ECO:0000256" key="4">
    <source>
        <dbReference type="ARBA" id="ARBA00022692"/>
    </source>
</evidence>